<feature type="region of interest" description="Disordered" evidence="1">
    <location>
        <begin position="1"/>
        <end position="21"/>
    </location>
</feature>
<evidence type="ECO:0000256" key="1">
    <source>
        <dbReference type="SAM" id="MobiDB-lite"/>
    </source>
</evidence>
<feature type="region of interest" description="Disordered" evidence="1">
    <location>
        <begin position="70"/>
        <end position="120"/>
    </location>
</feature>
<organism evidence="2 3">
    <name type="scientific">Cervus elaphus hippelaphus</name>
    <name type="common">European red deer</name>
    <dbReference type="NCBI Taxonomy" id="46360"/>
    <lineage>
        <taxon>Eukaryota</taxon>
        <taxon>Metazoa</taxon>
        <taxon>Chordata</taxon>
        <taxon>Craniata</taxon>
        <taxon>Vertebrata</taxon>
        <taxon>Euteleostomi</taxon>
        <taxon>Mammalia</taxon>
        <taxon>Eutheria</taxon>
        <taxon>Laurasiatheria</taxon>
        <taxon>Artiodactyla</taxon>
        <taxon>Ruminantia</taxon>
        <taxon>Pecora</taxon>
        <taxon>Cervidae</taxon>
        <taxon>Cervinae</taxon>
        <taxon>Cervus</taxon>
    </lineage>
</organism>
<keyword evidence="3" id="KW-1185">Reference proteome</keyword>
<proteinExistence type="predicted"/>
<reference evidence="2 3" key="1">
    <citation type="journal article" date="2018" name="Mol. Genet. Genomics">
        <title>The red deer Cervus elaphus genome CerEla1.0: sequencing, annotating, genes, and chromosomes.</title>
        <authorList>
            <person name="Bana N.A."/>
            <person name="Nyiri A."/>
            <person name="Nagy J."/>
            <person name="Frank K."/>
            <person name="Nagy T."/>
            <person name="Steger V."/>
            <person name="Schiller M."/>
            <person name="Lakatos P."/>
            <person name="Sugar L."/>
            <person name="Horn P."/>
            <person name="Barta E."/>
            <person name="Orosz L."/>
        </authorList>
    </citation>
    <scope>NUCLEOTIDE SEQUENCE [LARGE SCALE GENOMIC DNA]</scope>
    <source>
        <strain evidence="2">Hungarian</strain>
    </source>
</reference>
<dbReference type="EMBL" id="MKHE01000009">
    <property type="protein sequence ID" value="OWK12088.1"/>
    <property type="molecule type" value="Genomic_DNA"/>
</dbReference>
<gene>
    <name evidence="2" type="ORF">Celaphus_00002900</name>
</gene>
<evidence type="ECO:0000313" key="2">
    <source>
        <dbReference type="EMBL" id="OWK12088.1"/>
    </source>
</evidence>
<feature type="compositionally biased region" description="Basic and acidic residues" evidence="1">
    <location>
        <begin position="103"/>
        <end position="120"/>
    </location>
</feature>
<evidence type="ECO:0000313" key="3">
    <source>
        <dbReference type="Proteomes" id="UP000242450"/>
    </source>
</evidence>
<name>A0A212D1F9_CEREH</name>
<dbReference type="OrthoDB" id="9380205at2759"/>
<dbReference type="Proteomes" id="UP000242450">
    <property type="component" value="Chromosome 9"/>
</dbReference>
<feature type="compositionally biased region" description="Basic and acidic residues" evidence="1">
    <location>
        <begin position="84"/>
        <end position="95"/>
    </location>
</feature>
<dbReference type="AlphaFoldDB" id="A0A212D1F9"/>
<sequence>MYTASSSEDTLSTVSRRSAPASSMRYLALAHSRVSSLYQADSMSGVGTSHWNTADAFSGTSRSCRRFLKGSVGSAEEGPDEWGGEGKRGRPERRQRLGRLRASRQELTSHDDEHRAVGLAHEVGRRAGVEATV</sequence>
<feature type="compositionally biased region" description="Polar residues" evidence="1">
    <location>
        <begin position="1"/>
        <end position="16"/>
    </location>
</feature>
<accession>A0A212D1F9</accession>
<comment type="caution">
    <text evidence="2">The sequence shown here is derived from an EMBL/GenBank/DDBJ whole genome shotgun (WGS) entry which is preliminary data.</text>
</comment>
<protein>
    <submittedName>
        <fullName evidence="2">Uncharacterized protein</fullName>
    </submittedName>
</protein>